<dbReference type="PANTHER" id="PTHR30292:SF0">
    <property type="entry name" value="5-OXOPROLINASE SUBUNIT A"/>
    <property type="match status" value="1"/>
</dbReference>
<dbReference type="InterPro" id="IPR005501">
    <property type="entry name" value="LamB/YcsF/PxpA-like"/>
</dbReference>
<reference evidence="1" key="1">
    <citation type="submission" date="2022-07" db="EMBL/GenBank/DDBJ databases">
        <title>Complete genome sequence of Salinispirillum sp. LH10-3-1 capable of multiple carbohydrate inversion isolated from a soda lake.</title>
        <authorList>
            <person name="Liu J."/>
            <person name="Zhai Y."/>
            <person name="Zhang H."/>
            <person name="Yang H."/>
            <person name="Qu J."/>
            <person name="Li J."/>
        </authorList>
    </citation>
    <scope>NUCLEOTIDE SEQUENCE</scope>
    <source>
        <strain evidence="1">LH 10-3-1</strain>
    </source>
</reference>
<dbReference type="Gene3D" id="3.20.20.370">
    <property type="entry name" value="Glycoside hydrolase/deacetylase"/>
    <property type="match status" value="1"/>
</dbReference>
<dbReference type="Pfam" id="PF03746">
    <property type="entry name" value="LamB_YcsF"/>
    <property type="match status" value="1"/>
</dbReference>
<dbReference type="AlphaFoldDB" id="A0AB38YLE0"/>
<dbReference type="PANTHER" id="PTHR30292">
    <property type="entry name" value="UNCHARACTERIZED PROTEIN YBGL-RELATED"/>
    <property type="match status" value="1"/>
</dbReference>
<dbReference type="SUPFAM" id="SSF88713">
    <property type="entry name" value="Glycoside hydrolase/deacetylase"/>
    <property type="match status" value="1"/>
</dbReference>
<name>A0AB38YLE0_9GAMM</name>
<dbReference type="RefSeq" id="WP_304997002.1">
    <property type="nucleotide sequence ID" value="NZ_CP101717.1"/>
</dbReference>
<dbReference type="NCBIfam" id="NF003816">
    <property type="entry name" value="PRK05406.1-5"/>
    <property type="match status" value="1"/>
</dbReference>
<protein>
    <submittedName>
        <fullName evidence="1">5-oxoprolinase subunit PxpA</fullName>
    </submittedName>
</protein>
<evidence type="ECO:0000313" key="1">
    <source>
        <dbReference type="EMBL" id="WLD59715.1"/>
    </source>
</evidence>
<gene>
    <name evidence="1" type="ORF">NFC81_01930</name>
</gene>
<proteinExistence type="predicted"/>
<sequence>MPTPLRGESIVKLNCDLGESFGAWTMGQDADVMPYIDQANIACGFHASDPVTMHRTLALAAQHKISVGAHPAYPDLVGFGRRSMALSAEEVKTLIWYQVGALQGLARIHGITVDHIKPHGALNNDMMADPELLHTVMLAIATYDDQCPLMIPVTCDHASHRAMAQEVGITLILEAFADRAYDDTGRLLSRREQGAVLHDPEDIVAQALSFTHKQGIESASGRWLDLPADSLCVHGDNAEALAAVAAIRQALGVGE</sequence>
<dbReference type="NCBIfam" id="NF003814">
    <property type="entry name" value="PRK05406.1-3"/>
    <property type="match status" value="1"/>
</dbReference>
<organism evidence="1">
    <name type="scientific">Salinispirillum sp. LH 10-3-1</name>
    <dbReference type="NCBI Taxonomy" id="2952525"/>
    <lineage>
        <taxon>Bacteria</taxon>
        <taxon>Pseudomonadati</taxon>
        <taxon>Pseudomonadota</taxon>
        <taxon>Gammaproteobacteria</taxon>
        <taxon>Oceanospirillales</taxon>
        <taxon>Saccharospirillaceae</taxon>
        <taxon>Salinispirillum</taxon>
    </lineage>
</organism>
<dbReference type="GO" id="GO:0005975">
    <property type="term" value="P:carbohydrate metabolic process"/>
    <property type="evidence" value="ECO:0007669"/>
    <property type="project" value="InterPro"/>
</dbReference>
<dbReference type="EMBL" id="CP101717">
    <property type="protein sequence ID" value="WLD59715.1"/>
    <property type="molecule type" value="Genomic_DNA"/>
</dbReference>
<dbReference type="CDD" id="cd10787">
    <property type="entry name" value="LamB_YcsF_like"/>
    <property type="match status" value="1"/>
</dbReference>
<accession>A0AB38YLE0</accession>
<dbReference type="InterPro" id="IPR011330">
    <property type="entry name" value="Glyco_hydro/deAcase_b/a-brl"/>
</dbReference>